<dbReference type="Pfam" id="PF01636">
    <property type="entry name" value="APH"/>
    <property type="match status" value="1"/>
</dbReference>
<dbReference type="Proteomes" id="UP000199052">
    <property type="component" value="Unassembled WGS sequence"/>
</dbReference>
<dbReference type="EMBL" id="JACBZA010000001">
    <property type="protein sequence ID" value="NYH85770.1"/>
    <property type="molecule type" value="Genomic_DNA"/>
</dbReference>
<feature type="domain" description="Aminoglycoside phosphotransferase" evidence="1">
    <location>
        <begin position="77"/>
        <end position="307"/>
    </location>
</feature>
<dbReference type="AlphaFoldDB" id="A0A1I2MYY1"/>
<evidence type="ECO:0000313" key="2">
    <source>
        <dbReference type="EMBL" id="NYH85770.1"/>
    </source>
</evidence>
<dbReference type="RefSeq" id="WP_092882102.1">
    <property type="nucleotide sequence ID" value="NZ_FOOI01000003.1"/>
</dbReference>
<keyword evidence="3" id="KW-0808">Transferase</keyword>
<name>A0A1I2MYY1_9ACTN</name>
<organism evidence="3 4">
    <name type="scientific">Actinopolymorpha cephalotaxi</name>
    <dbReference type="NCBI Taxonomy" id="504797"/>
    <lineage>
        <taxon>Bacteria</taxon>
        <taxon>Bacillati</taxon>
        <taxon>Actinomycetota</taxon>
        <taxon>Actinomycetes</taxon>
        <taxon>Propionibacteriales</taxon>
        <taxon>Actinopolymorphaceae</taxon>
        <taxon>Actinopolymorpha</taxon>
    </lineage>
</organism>
<proteinExistence type="predicted"/>
<dbReference type="OrthoDB" id="5490445at2"/>
<dbReference type="GO" id="GO:0016301">
    <property type="term" value="F:kinase activity"/>
    <property type="evidence" value="ECO:0007669"/>
    <property type="project" value="UniProtKB-KW"/>
</dbReference>
<dbReference type="STRING" id="504797.SAMN05421678_103125"/>
<evidence type="ECO:0000313" key="4">
    <source>
        <dbReference type="Proteomes" id="UP000199052"/>
    </source>
</evidence>
<dbReference type="InterPro" id="IPR011009">
    <property type="entry name" value="Kinase-like_dom_sf"/>
</dbReference>
<dbReference type="Proteomes" id="UP000533017">
    <property type="component" value="Unassembled WGS sequence"/>
</dbReference>
<dbReference type="InterPro" id="IPR002575">
    <property type="entry name" value="Aminoglycoside_PTrfase"/>
</dbReference>
<reference evidence="2 5" key="2">
    <citation type="submission" date="2020-07" db="EMBL/GenBank/DDBJ databases">
        <title>Sequencing the genomes of 1000 actinobacteria strains.</title>
        <authorList>
            <person name="Klenk H.-P."/>
        </authorList>
    </citation>
    <scope>NUCLEOTIDE SEQUENCE [LARGE SCALE GENOMIC DNA]</scope>
    <source>
        <strain evidence="2 5">DSM 45117</strain>
    </source>
</reference>
<keyword evidence="5" id="KW-1185">Reference proteome</keyword>
<dbReference type="EMBL" id="FOOI01000003">
    <property type="protein sequence ID" value="SFF96653.1"/>
    <property type="molecule type" value="Genomic_DNA"/>
</dbReference>
<gene>
    <name evidence="2" type="ORF">FHR37_004621</name>
    <name evidence="3" type="ORF">SAMN05421678_103125</name>
</gene>
<reference evidence="3 4" key="1">
    <citation type="submission" date="2016-10" db="EMBL/GenBank/DDBJ databases">
        <authorList>
            <person name="de Groot N.N."/>
        </authorList>
    </citation>
    <scope>NUCLEOTIDE SEQUENCE [LARGE SCALE GENOMIC DNA]</scope>
    <source>
        <strain evidence="3 4">CPCC 202808</strain>
    </source>
</reference>
<dbReference type="PANTHER" id="PTHR21310:SF15">
    <property type="entry name" value="AMINOGLYCOSIDE PHOSPHOTRANSFERASE DOMAIN-CONTAINING PROTEIN"/>
    <property type="match status" value="1"/>
</dbReference>
<dbReference type="InterPro" id="IPR051678">
    <property type="entry name" value="AGP_Transferase"/>
</dbReference>
<dbReference type="PANTHER" id="PTHR21310">
    <property type="entry name" value="AMINOGLYCOSIDE PHOSPHOTRANSFERASE-RELATED-RELATED"/>
    <property type="match status" value="1"/>
</dbReference>
<dbReference type="Gene3D" id="3.90.1200.10">
    <property type="match status" value="1"/>
</dbReference>
<keyword evidence="2" id="KW-0418">Kinase</keyword>
<sequence>MDFQPIERSPEAFQQPVTADQIVAMTRRAFGPHVRVSAAVELGNGTYNNTYRVDLDLAAAGAVVVDDDDGGAPPPGDRSVILRVAPEPARQFRTERGFLRNEVASIPHLAPIAALMPRLLATDFSHEVVGRDHVFQSLLAGVPAPEGLGAYPRTAWGAFYRSLGAITRTIHDVRGERFGPVAGPVFATWAEAVTAHLADLAADLDGLGLDSTDVRRLAESAARHRAALNRITEPRLLHGDLWTVNVMLAPGAPEPTICGVFDCDRTSWGDPEADWPILLAGRRPGTERDAFWEAYGPLANTDEARLRRLIYRASHLGGARLERHRLGNAAGVAESYAEMRELLALLPQADPACRQS</sequence>
<evidence type="ECO:0000259" key="1">
    <source>
        <dbReference type="Pfam" id="PF01636"/>
    </source>
</evidence>
<evidence type="ECO:0000313" key="3">
    <source>
        <dbReference type="EMBL" id="SFF96653.1"/>
    </source>
</evidence>
<evidence type="ECO:0000313" key="5">
    <source>
        <dbReference type="Proteomes" id="UP000533017"/>
    </source>
</evidence>
<accession>A0A1I2MYY1</accession>
<protein>
    <submittedName>
        <fullName evidence="2">Aminoglycoside phosphotransferase (APT) family kinase protein</fullName>
    </submittedName>
    <submittedName>
        <fullName evidence="3">Phosphotransferase enzyme family protein</fullName>
    </submittedName>
</protein>
<dbReference type="SUPFAM" id="SSF56112">
    <property type="entry name" value="Protein kinase-like (PK-like)"/>
    <property type="match status" value="1"/>
</dbReference>